<accession>A0A9P7SY66</accession>
<gene>
    <name evidence="1" type="ORF">E4U43_001509</name>
</gene>
<name>A0A9P7SY66_9HYPO</name>
<protein>
    <submittedName>
        <fullName evidence="1">Uncharacterized protein</fullName>
    </submittedName>
</protein>
<evidence type="ECO:0000313" key="1">
    <source>
        <dbReference type="EMBL" id="KAG6000762.1"/>
    </source>
</evidence>
<organism evidence="1 2">
    <name type="scientific">Claviceps pusilla</name>
    <dbReference type="NCBI Taxonomy" id="123648"/>
    <lineage>
        <taxon>Eukaryota</taxon>
        <taxon>Fungi</taxon>
        <taxon>Dikarya</taxon>
        <taxon>Ascomycota</taxon>
        <taxon>Pezizomycotina</taxon>
        <taxon>Sordariomycetes</taxon>
        <taxon>Hypocreomycetidae</taxon>
        <taxon>Hypocreales</taxon>
        <taxon>Clavicipitaceae</taxon>
        <taxon>Claviceps</taxon>
    </lineage>
</organism>
<dbReference type="Proteomes" id="UP000748025">
    <property type="component" value="Unassembled WGS sequence"/>
</dbReference>
<proteinExistence type="predicted"/>
<keyword evidence="2" id="KW-1185">Reference proteome</keyword>
<sequence>MPGVDSQGPAHPGGGMWDGRAGTGCWVGVYGGVLGALRGSGMVVWCWCGAGVATTPPCWGAGALGRWGRRGSPGFAGPPSNKVALGLCLCIAKVQSARACLHCNAACLLSLRDTHACRSGLCLVSHATSIHSMSDWFMNNVHLDDDNLAMHKTIANDTNKPLKRVRLHDNNGKPSGN</sequence>
<reference evidence="1" key="1">
    <citation type="journal article" date="2020" name="bioRxiv">
        <title>Whole genome comparisons of ergot fungi reveals the divergence and evolution of species within the genus Claviceps are the result of varying mechanisms driving genome evolution and host range expansion.</title>
        <authorList>
            <person name="Wyka S.A."/>
            <person name="Mondo S.J."/>
            <person name="Liu M."/>
            <person name="Dettman J."/>
            <person name="Nalam V."/>
            <person name="Broders K.D."/>
        </authorList>
    </citation>
    <scope>NUCLEOTIDE SEQUENCE</scope>
    <source>
        <strain evidence="1">CCC 602</strain>
    </source>
</reference>
<evidence type="ECO:0000313" key="2">
    <source>
        <dbReference type="Proteomes" id="UP000748025"/>
    </source>
</evidence>
<dbReference type="AlphaFoldDB" id="A0A9P7SY66"/>
<dbReference type="EMBL" id="SRPW01001498">
    <property type="protein sequence ID" value="KAG6000762.1"/>
    <property type="molecule type" value="Genomic_DNA"/>
</dbReference>
<comment type="caution">
    <text evidence="1">The sequence shown here is derived from an EMBL/GenBank/DDBJ whole genome shotgun (WGS) entry which is preliminary data.</text>
</comment>